<evidence type="ECO:0000313" key="1">
    <source>
        <dbReference type="EMBL" id="HIW70898.1"/>
    </source>
</evidence>
<reference evidence="1" key="2">
    <citation type="submission" date="2021-04" db="EMBL/GenBank/DDBJ databases">
        <authorList>
            <person name="Gilroy R."/>
        </authorList>
    </citation>
    <scope>NUCLEOTIDE SEQUENCE</scope>
    <source>
        <strain evidence="1">ChiHejej3B27-2180</strain>
    </source>
</reference>
<dbReference type="Gene3D" id="3.30.360.10">
    <property type="entry name" value="Dihydrodipicolinate Reductase, domain 2"/>
    <property type="match status" value="1"/>
</dbReference>
<comment type="caution">
    <text evidence="1">The sequence shown here is derived from an EMBL/GenBank/DDBJ whole genome shotgun (WGS) entry which is preliminary data.</text>
</comment>
<proteinExistence type="predicted"/>
<feature type="non-terminal residue" evidence="1">
    <location>
        <position position="1"/>
    </location>
</feature>
<dbReference type="Proteomes" id="UP000886878">
    <property type="component" value="Unassembled WGS sequence"/>
</dbReference>
<gene>
    <name evidence="1" type="ORF">H9876_05995</name>
</gene>
<organism evidence="1 2">
    <name type="scientific">Candidatus Limosilactobacillus merdipullorum</name>
    <dbReference type="NCBI Taxonomy" id="2838653"/>
    <lineage>
        <taxon>Bacteria</taxon>
        <taxon>Bacillati</taxon>
        <taxon>Bacillota</taxon>
        <taxon>Bacilli</taxon>
        <taxon>Lactobacillales</taxon>
        <taxon>Lactobacillaceae</taxon>
        <taxon>Limosilactobacillus</taxon>
    </lineage>
</organism>
<evidence type="ECO:0000313" key="2">
    <source>
        <dbReference type="Proteomes" id="UP000886878"/>
    </source>
</evidence>
<reference evidence="1" key="1">
    <citation type="journal article" date="2021" name="PeerJ">
        <title>Extensive microbial diversity within the chicken gut microbiome revealed by metagenomics and culture.</title>
        <authorList>
            <person name="Gilroy R."/>
            <person name="Ravi A."/>
            <person name="Getino M."/>
            <person name="Pursley I."/>
            <person name="Horton D.L."/>
            <person name="Alikhan N.F."/>
            <person name="Baker D."/>
            <person name="Gharbi K."/>
            <person name="Hall N."/>
            <person name="Watson M."/>
            <person name="Adriaenssens E.M."/>
            <person name="Foster-Nyarko E."/>
            <person name="Jarju S."/>
            <person name="Secka A."/>
            <person name="Antonio M."/>
            <person name="Oren A."/>
            <person name="Chaudhuri R.R."/>
            <person name="La Ragione R."/>
            <person name="Hildebrand F."/>
            <person name="Pallen M.J."/>
        </authorList>
    </citation>
    <scope>NUCLEOTIDE SEQUENCE</scope>
    <source>
        <strain evidence="1">ChiHejej3B27-2180</strain>
    </source>
</reference>
<dbReference type="EMBL" id="DXGK01000126">
    <property type="protein sequence ID" value="HIW70898.1"/>
    <property type="molecule type" value="Genomic_DNA"/>
</dbReference>
<protein>
    <submittedName>
        <fullName evidence="1">Gfo/Idh/MocA family oxidoreductase</fullName>
    </submittedName>
</protein>
<dbReference type="AlphaFoldDB" id="A0A9D1QQH5"/>
<accession>A0A9D1QQH5</accession>
<sequence>RSINCRDTVWLDSAFNIRQGIYYDDQKQAHKFDVEVADNDMVYELQDFAEIMNNLKDADNEQRYQRWLQLAEDVNQVIYDLRQSCDLIFPADENY</sequence>
<name>A0A9D1QQH5_9LACO</name>